<evidence type="ECO:0000313" key="3">
    <source>
        <dbReference type="RefSeq" id="XP_023178609.1"/>
    </source>
</evidence>
<reference evidence="3" key="1">
    <citation type="submission" date="2025-08" db="UniProtKB">
        <authorList>
            <consortium name="RefSeq"/>
        </authorList>
    </citation>
    <scope>IDENTIFICATION</scope>
    <source>
        <strain evidence="3">15085-1641.00</strain>
        <tissue evidence="3">Whole body</tissue>
    </source>
</reference>
<feature type="region of interest" description="Disordered" evidence="1">
    <location>
        <begin position="30"/>
        <end position="64"/>
    </location>
</feature>
<dbReference type="RefSeq" id="XP_023178609.1">
    <property type="nucleotide sequence ID" value="XM_023322841.2"/>
</dbReference>
<organism evidence="2 3">
    <name type="scientific">Drosophila hydei</name>
    <name type="common">Fruit fly</name>
    <dbReference type="NCBI Taxonomy" id="7224"/>
    <lineage>
        <taxon>Eukaryota</taxon>
        <taxon>Metazoa</taxon>
        <taxon>Ecdysozoa</taxon>
        <taxon>Arthropoda</taxon>
        <taxon>Hexapoda</taxon>
        <taxon>Insecta</taxon>
        <taxon>Pterygota</taxon>
        <taxon>Neoptera</taxon>
        <taxon>Endopterygota</taxon>
        <taxon>Diptera</taxon>
        <taxon>Brachycera</taxon>
        <taxon>Muscomorpha</taxon>
        <taxon>Ephydroidea</taxon>
        <taxon>Drosophilidae</taxon>
        <taxon>Drosophila</taxon>
    </lineage>
</organism>
<keyword evidence="2" id="KW-1185">Reference proteome</keyword>
<dbReference type="Proteomes" id="UP000504633">
    <property type="component" value="Unplaced"/>
</dbReference>
<protein>
    <submittedName>
        <fullName evidence="3">Protein dpy-30 homolog</fullName>
    </submittedName>
</protein>
<feature type="compositionally biased region" description="Basic and acidic residues" evidence="1">
    <location>
        <begin position="52"/>
        <end position="64"/>
    </location>
</feature>
<proteinExistence type="predicted"/>
<dbReference type="OrthoDB" id="417678at2759"/>
<dbReference type="GeneID" id="111604679"/>
<accession>A0A6J1MBE6</accession>
<dbReference type="KEGG" id="dhe:111604679"/>
<sequence>MSEPIENCDVDLKPKKKEKKKNWVMCCKKDLPPPPTPKRVPKERPPTIVKCKPIEKPPKTPKVEPKPVCEKPAYYRSSYEQRAYLEREVVPILMEGMVALARDQPRDPISYLEKFWLEDKRKCDIPIPQNLL</sequence>
<dbReference type="OMA" id="PIMMEGM"/>
<gene>
    <name evidence="3" type="primary">LOC111604679</name>
</gene>
<name>A0A6J1MBE6_DROHY</name>
<evidence type="ECO:0000256" key="1">
    <source>
        <dbReference type="SAM" id="MobiDB-lite"/>
    </source>
</evidence>
<dbReference type="InterPro" id="IPR007858">
    <property type="entry name" value="Dpy-30_motif"/>
</dbReference>
<dbReference type="AlphaFoldDB" id="A0A6J1MBE6"/>
<evidence type="ECO:0000313" key="2">
    <source>
        <dbReference type="Proteomes" id="UP000504633"/>
    </source>
</evidence>
<dbReference type="Pfam" id="PF05186">
    <property type="entry name" value="Dpy-30"/>
    <property type="match status" value="1"/>
</dbReference>
<dbReference type="Gene3D" id="1.20.890.10">
    <property type="entry name" value="cAMP-dependent protein kinase regulatory subunit, dimerization-anchoring domain"/>
    <property type="match status" value="1"/>
</dbReference>